<keyword evidence="5 6" id="KW-0472">Membrane</keyword>
<dbReference type="NCBIfam" id="NF037997">
    <property type="entry name" value="Na_Pi_symport"/>
    <property type="match status" value="1"/>
</dbReference>
<evidence type="ECO:0000256" key="6">
    <source>
        <dbReference type="SAM" id="Phobius"/>
    </source>
</evidence>
<feature type="transmembrane region" description="Helical" evidence="6">
    <location>
        <begin position="130"/>
        <end position="149"/>
    </location>
</feature>
<reference evidence="7 8" key="1">
    <citation type="journal article" date="2015" name="Int. J. Syst. Evol. Microbiol.">
        <title>Acinetobacter equi sp. nov. isolated from horse faeces.</title>
        <authorList>
            <person name="Poppel M.T."/>
            <person name="Skiebe E."/>
            <person name="Laue M."/>
            <person name="Bergmann H."/>
            <person name="Ebersberger I."/>
            <person name="Garn T."/>
            <person name="Fruth A."/>
            <person name="Baumgardt S."/>
            <person name="Busse H.J."/>
            <person name="Wilharm G."/>
        </authorList>
    </citation>
    <scope>NUCLEOTIDE SEQUENCE [LARGE SCALE GENOMIC DNA]</scope>
    <source>
        <strain evidence="7 8">114</strain>
    </source>
</reference>
<dbReference type="EMBL" id="CP012808">
    <property type="protein sequence ID" value="ALH94787.1"/>
    <property type="molecule type" value="Genomic_DNA"/>
</dbReference>
<feature type="transmembrane region" description="Helical" evidence="6">
    <location>
        <begin position="67"/>
        <end position="89"/>
    </location>
</feature>
<organism evidence="7 8">
    <name type="scientific">Acinetobacter equi</name>
    <dbReference type="NCBI Taxonomy" id="1324350"/>
    <lineage>
        <taxon>Bacteria</taxon>
        <taxon>Pseudomonadati</taxon>
        <taxon>Pseudomonadota</taxon>
        <taxon>Gammaproteobacteria</taxon>
        <taxon>Moraxellales</taxon>
        <taxon>Moraxellaceae</taxon>
        <taxon>Acinetobacter</taxon>
    </lineage>
</organism>
<dbReference type="GO" id="GO:0044341">
    <property type="term" value="P:sodium-dependent phosphate transport"/>
    <property type="evidence" value="ECO:0007669"/>
    <property type="project" value="InterPro"/>
</dbReference>
<feature type="transmembrane region" description="Helical" evidence="6">
    <location>
        <begin position="282"/>
        <end position="304"/>
    </location>
</feature>
<proteinExistence type="predicted"/>
<dbReference type="RefSeq" id="WP_054580686.1">
    <property type="nucleotide sequence ID" value="NZ_CP012808.1"/>
</dbReference>
<gene>
    <name evidence="7" type="ORF">AOY20_04160</name>
</gene>
<dbReference type="AlphaFoldDB" id="A0A0N7GXI2"/>
<dbReference type="PANTHER" id="PTHR10010">
    <property type="entry name" value="SOLUTE CARRIER FAMILY 34 SODIUM PHOSPHATE , MEMBER 2-RELATED"/>
    <property type="match status" value="1"/>
</dbReference>
<dbReference type="GO" id="GO:0005886">
    <property type="term" value="C:plasma membrane"/>
    <property type="evidence" value="ECO:0007669"/>
    <property type="project" value="UniProtKB-SubCell"/>
</dbReference>
<dbReference type="GO" id="GO:0005436">
    <property type="term" value="F:sodium:phosphate symporter activity"/>
    <property type="evidence" value="ECO:0007669"/>
    <property type="project" value="InterPro"/>
</dbReference>
<dbReference type="KEGG" id="aei:AOY20_04160"/>
<dbReference type="Pfam" id="PF02690">
    <property type="entry name" value="Na_Pi_cotrans"/>
    <property type="match status" value="2"/>
</dbReference>
<keyword evidence="3 6" id="KW-0812">Transmembrane</keyword>
<sequence>MFEITIQLCGGIGLFLLGMTLMTDSLKALAGEKLRLWLSKFTGSPIKGMFSGIGFTLAVQSSTATTLATIGFVSAGVLTFSQAMGVIVGANIGTTSTGWMVALLGVKFSITSFALPFIALGAILKLLTHGKFALLGLCLAGFGLIFFGIDQLQIAMASVAHHVDLSVFTTTSFLSKLLLVFIGLVMTILLQSSSAAITTTLAALAGQAIQLEQALMLVIGQNIGTVATAILAVIGSTANAKRTAAVHVLFNVMSAIIAFFILLPLFVWLYDYIPIIHFLDHVIIVAAFHTAFSVVGALFFMPFLTKFGRLIIYFIPDNQKERTEYLDQASLSVPALAISTAERVLFLNLYDQLCIFRNALTDGTLVTENKLRDFDNLISDLDLYLEKIALPELIEDREKLIFLLRLAVYIRVLRSDLDDLNYALSIRAQPKIFQVALDYVNILDHSLNELFVQRNQLKVENFHEELLSLKQWADEHRKETREKIIEYVQLNKLSAARNLDLLAAQRWLDRLIAHTQRLANVMSEKSTVLSSTVGVSAYEHEHLSSQFTD</sequence>
<dbReference type="OrthoDB" id="9763003at2"/>
<feature type="transmembrane region" description="Helical" evidence="6">
    <location>
        <begin position="248"/>
        <end position="270"/>
    </location>
</feature>
<evidence type="ECO:0000256" key="5">
    <source>
        <dbReference type="ARBA" id="ARBA00023136"/>
    </source>
</evidence>
<evidence type="ECO:0000256" key="4">
    <source>
        <dbReference type="ARBA" id="ARBA00022989"/>
    </source>
</evidence>
<keyword evidence="2" id="KW-1003">Cell membrane</keyword>
<dbReference type="InterPro" id="IPR003841">
    <property type="entry name" value="Na/Pi_transpt"/>
</dbReference>
<feature type="transmembrane region" description="Helical" evidence="6">
    <location>
        <begin position="214"/>
        <end position="236"/>
    </location>
</feature>
<evidence type="ECO:0000313" key="7">
    <source>
        <dbReference type="EMBL" id="ALH94787.1"/>
    </source>
</evidence>
<protein>
    <submittedName>
        <fullName evidence="7">Na/Pi cotransporter</fullName>
    </submittedName>
</protein>
<keyword evidence="8" id="KW-1185">Reference proteome</keyword>
<feature type="transmembrane region" description="Helical" evidence="6">
    <location>
        <begin position="177"/>
        <end position="202"/>
    </location>
</feature>
<feature type="transmembrane region" description="Helical" evidence="6">
    <location>
        <begin position="101"/>
        <end position="124"/>
    </location>
</feature>
<evidence type="ECO:0000313" key="8">
    <source>
        <dbReference type="Proteomes" id="UP000064939"/>
    </source>
</evidence>
<name>A0A0N7GXI2_9GAMM</name>
<evidence type="ECO:0000256" key="3">
    <source>
        <dbReference type="ARBA" id="ARBA00022692"/>
    </source>
</evidence>
<evidence type="ECO:0000256" key="2">
    <source>
        <dbReference type="ARBA" id="ARBA00022475"/>
    </source>
</evidence>
<keyword evidence="4 6" id="KW-1133">Transmembrane helix</keyword>
<dbReference type="Proteomes" id="UP000064939">
    <property type="component" value="Chromosome"/>
</dbReference>
<evidence type="ECO:0000256" key="1">
    <source>
        <dbReference type="ARBA" id="ARBA00004651"/>
    </source>
</evidence>
<accession>A0A0N7GXI2</accession>
<comment type="subcellular location">
    <subcellularLocation>
        <location evidence="1">Cell membrane</location>
        <topology evidence="1">Multi-pass membrane protein</topology>
    </subcellularLocation>
</comment>
<dbReference type="PANTHER" id="PTHR10010:SF46">
    <property type="entry name" value="SODIUM-DEPENDENT PHOSPHATE TRANSPORT PROTEIN 2B"/>
    <property type="match status" value="1"/>
</dbReference>